<accession>A0AA38WQA3</accession>
<sequence>MIRTSWTTSNPGRRFHCCSRTVSVQLGKVMGFDHVNLFVGWNNHWIRVRLILSKKNIEEAYALAVEESRKLKIILAFSWISFICIVSILSPFFKQFHLRNLFLQRLSVLDLEISFRKLFFNVFLSFRTNLRGKYATEPRAVVTEPLADITEPLGCLLLQSQSKERPCDGLVRTSASCSHKPLTPPQSLCPFSF</sequence>
<protein>
    <submittedName>
        <fullName evidence="2">Uncharacterized protein</fullName>
    </submittedName>
</protein>
<evidence type="ECO:0000256" key="1">
    <source>
        <dbReference type="SAM" id="Phobius"/>
    </source>
</evidence>
<gene>
    <name evidence="2" type="ORF">OSB04_006405</name>
</gene>
<dbReference type="EMBL" id="JARYMX010000002">
    <property type="protein sequence ID" value="KAJ9561245.1"/>
    <property type="molecule type" value="Genomic_DNA"/>
</dbReference>
<keyword evidence="3" id="KW-1185">Reference proteome</keyword>
<keyword evidence="1" id="KW-0812">Transmembrane</keyword>
<dbReference type="Proteomes" id="UP001172457">
    <property type="component" value="Chromosome 2"/>
</dbReference>
<proteinExistence type="predicted"/>
<keyword evidence="1" id="KW-1133">Transmembrane helix</keyword>
<name>A0AA38WQA3_9ASTR</name>
<organism evidence="2 3">
    <name type="scientific">Centaurea solstitialis</name>
    <name type="common">yellow star-thistle</name>
    <dbReference type="NCBI Taxonomy" id="347529"/>
    <lineage>
        <taxon>Eukaryota</taxon>
        <taxon>Viridiplantae</taxon>
        <taxon>Streptophyta</taxon>
        <taxon>Embryophyta</taxon>
        <taxon>Tracheophyta</taxon>
        <taxon>Spermatophyta</taxon>
        <taxon>Magnoliopsida</taxon>
        <taxon>eudicotyledons</taxon>
        <taxon>Gunneridae</taxon>
        <taxon>Pentapetalae</taxon>
        <taxon>asterids</taxon>
        <taxon>campanulids</taxon>
        <taxon>Asterales</taxon>
        <taxon>Asteraceae</taxon>
        <taxon>Carduoideae</taxon>
        <taxon>Cardueae</taxon>
        <taxon>Centaureinae</taxon>
        <taxon>Centaurea</taxon>
    </lineage>
</organism>
<reference evidence="2" key="1">
    <citation type="submission" date="2023-03" db="EMBL/GenBank/DDBJ databases">
        <title>Chromosome-scale reference genome and RAD-based genetic map of yellow starthistle (Centaurea solstitialis) reveal putative structural variation and QTLs associated with invader traits.</title>
        <authorList>
            <person name="Reatini B."/>
            <person name="Cang F.A."/>
            <person name="Jiang Q."/>
            <person name="Mckibben M.T.W."/>
            <person name="Barker M.S."/>
            <person name="Rieseberg L.H."/>
            <person name="Dlugosch K.M."/>
        </authorList>
    </citation>
    <scope>NUCLEOTIDE SEQUENCE</scope>
    <source>
        <strain evidence="2">CAN-66</strain>
        <tissue evidence="2">Leaf</tissue>
    </source>
</reference>
<comment type="caution">
    <text evidence="2">The sequence shown here is derived from an EMBL/GenBank/DDBJ whole genome shotgun (WGS) entry which is preliminary data.</text>
</comment>
<keyword evidence="1" id="KW-0472">Membrane</keyword>
<dbReference type="AlphaFoldDB" id="A0AA38WQA3"/>
<evidence type="ECO:0000313" key="3">
    <source>
        <dbReference type="Proteomes" id="UP001172457"/>
    </source>
</evidence>
<feature type="transmembrane region" description="Helical" evidence="1">
    <location>
        <begin position="73"/>
        <end position="93"/>
    </location>
</feature>
<evidence type="ECO:0000313" key="2">
    <source>
        <dbReference type="EMBL" id="KAJ9561245.1"/>
    </source>
</evidence>